<dbReference type="InterPro" id="IPR017441">
    <property type="entry name" value="Protein_kinase_ATP_BS"/>
</dbReference>
<dbReference type="Gene3D" id="1.25.40.10">
    <property type="entry name" value="Tetratricopeptide repeat domain"/>
    <property type="match status" value="2"/>
</dbReference>
<dbReference type="PROSITE" id="PS00108">
    <property type="entry name" value="PROTEIN_KINASE_ST"/>
    <property type="match status" value="1"/>
</dbReference>
<dbReference type="Pfam" id="PF13374">
    <property type="entry name" value="TPR_10"/>
    <property type="match status" value="3"/>
</dbReference>
<dbReference type="Pfam" id="PF00069">
    <property type="entry name" value="Pkinase"/>
    <property type="match status" value="1"/>
</dbReference>
<dbReference type="PANTHER" id="PTHR43289">
    <property type="entry name" value="MITOGEN-ACTIVATED PROTEIN KINASE KINASE KINASE 20-RELATED"/>
    <property type="match status" value="1"/>
</dbReference>
<dbReference type="InterPro" id="IPR000719">
    <property type="entry name" value="Prot_kinase_dom"/>
</dbReference>
<evidence type="ECO:0000256" key="2">
    <source>
        <dbReference type="ARBA" id="ARBA00022741"/>
    </source>
</evidence>
<keyword evidence="6" id="KW-0472">Membrane</keyword>
<dbReference type="InterPro" id="IPR008271">
    <property type="entry name" value="Ser/Thr_kinase_AS"/>
</dbReference>
<evidence type="ECO:0000313" key="8">
    <source>
        <dbReference type="EMBL" id="MCQ4167409.1"/>
    </source>
</evidence>
<accession>A0ABT1QYN7</accession>
<evidence type="ECO:0000256" key="6">
    <source>
        <dbReference type="SAM" id="Phobius"/>
    </source>
</evidence>
<proteinExistence type="predicted"/>
<dbReference type="PROSITE" id="PS00107">
    <property type="entry name" value="PROTEIN_KINASE_ATP"/>
    <property type="match status" value="1"/>
</dbReference>
<keyword evidence="4 5" id="KW-0067">ATP-binding</keyword>
<name>A0ABT1QYN7_9GAMM</name>
<evidence type="ECO:0000259" key="7">
    <source>
        <dbReference type="PROSITE" id="PS50011"/>
    </source>
</evidence>
<keyword evidence="6" id="KW-1133">Transmembrane helix</keyword>
<keyword evidence="6" id="KW-0812">Transmembrane</keyword>
<dbReference type="SMART" id="SM00220">
    <property type="entry name" value="S_TKc"/>
    <property type="match status" value="1"/>
</dbReference>
<keyword evidence="3 8" id="KW-0418">Kinase</keyword>
<evidence type="ECO:0000313" key="9">
    <source>
        <dbReference type="Proteomes" id="UP001165498"/>
    </source>
</evidence>
<feature type="domain" description="Protein kinase" evidence="7">
    <location>
        <begin position="93"/>
        <end position="379"/>
    </location>
</feature>
<dbReference type="SUPFAM" id="SSF48452">
    <property type="entry name" value="TPR-like"/>
    <property type="match status" value="1"/>
</dbReference>
<reference evidence="8" key="1">
    <citation type="submission" date="2022-07" db="EMBL/GenBank/DDBJ databases">
        <title>Tahibacter sp., a new gammaproteobacterium isolated from the silt sample collected at pig farm.</title>
        <authorList>
            <person name="Chen H."/>
        </authorList>
    </citation>
    <scope>NUCLEOTIDE SEQUENCE</scope>
    <source>
        <strain evidence="8">P2K</strain>
    </source>
</reference>
<dbReference type="Proteomes" id="UP001165498">
    <property type="component" value="Unassembled WGS sequence"/>
</dbReference>
<evidence type="ECO:0000256" key="5">
    <source>
        <dbReference type="PROSITE-ProRule" id="PRU10141"/>
    </source>
</evidence>
<gene>
    <name evidence="8" type="ORF">NM961_22060</name>
</gene>
<protein>
    <submittedName>
        <fullName evidence="8">Serine/threonine-protein kinase</fullName>
    </submittedName>
</protein>
<comment type="caution">
    <text evidence="8">The sequence shown here is derived from an EMBL/GenBank/DDBJ whole genome shotgun (WGS) entry which is preliminary data.</text>
</comment>
<feature type="binding site" evidence="5">
    <location>
        <position position="124"/>
    </location>
    <ligand>
        <name>ATP</name>
        <dbReference type="ChEBI" id="CHEBI:30616"/>
    </ligand>
</feature>
<feature type="transmembrane region" description="Helical" evidence="6">
    <location>
        <begin position="404"/>
        <end position="425"/>
    </location>
</feature>
<dbReference type="EMBL" id="JANFQO010000030">
    <property type="protein sequence ID" value="MCQ4167409.1"/>
    <property type="molecule type" value="Genomic_DNA"/>
</dbReference>
<keyword evidence="2 5" id="KW-0547">Nucleotide-binding</keyword>
<dbReference type="InterPro" id="IPR011009">
    <property type="entry name" value="Kinase-like_dom_sf"/>
</dbReference>
<sequence length="889" mass="98061">MNEAELARWRRVSDLFDELAELDAAERSARLEALQREDAALARELRALLDADAADCGVLDRGVQALAPTIVEALAQPEAEIPDTPAPVAIGRFRLVRLLGRGGMGEVYLAESTQGDFVQQVALKLLKRGMDSDEILRRFVQERRILAQLNHAHIAGLVDGGVSAEGRPYYAMEYVAGEPLTEYARSRGLTPRERVQLMVLICDAVAHAQSRLVVHRDLKPSNILVDGDGQPRVLDFGIAKILSDSAEDGLTRTGARALSPAYAAPEQIRGEPVSTATDVYALGAVLYELLCGRLPHRRSAAALEDGDTDTTVERPSQVLRRASVEEATATYGRRGGDRDRAAREIGGDLDTIVLAALKREPERRYVNANALGADLRRWLEGRTISARADTATYRLRRFVRRHRFGVLAGSAMLLFLVVSLGLALWQAAIARAERNRATEQAAVATAVSNFLTEDVIRSANPYRSKLDMSVTQALMQARGSVAQRFAAQPRTEGAVRRALAESLALAGERAPALEEARAAHAVLAARFGERDADTLLSRAVLGRLLQAVEENEARRVYEEGLNYAGAAPDDPARLRYTLGLASLDVELRKEDQALQSLAAIEPAVRRIFGDGSDEHFDLLNHRMRAYANTDRYEQTLVVAREALQLARQHFGADDPRALEWLQREGIALRLLDRHEEALVPVQKTLAIAEARLGPEHPATLYAHLQVGIVLMELKRYEEAGPHIDPIVEYDRRAKVSGDNPLTHKVYQARQRQYTGRVDEARRIFEEINSQARTVLGAGSAQALPYAQTLGMFLMQTGSHAEAETLQRKIIADSEKALTPGHVNTAKYAFDLAENLSAQPDRAADLLAVLETWLPKWEQFFGDKDSRVIDGRKWQQEAKQRLALDGSAAK</sequence>
<dbReference type="Gene3D" id="1.10.510.10">
    <property type="entry name" value="Transferase(Phosphotransferase) domain 1"/>
    <property type="match status" value="1"/>
</dbReference>
<dbReference type="CDD" id="cd14014">
    <property type="entry name" value="STKc_PknB_like"/>
    <property type="match status" value="1"/>
</dbReference>
<keyword evidence="9" id="KW-1185">Reference proteome</keyword>
<dbReference type="GO" id="GO:0016301">
    <property type="term" value="F:kinase activity"/>
    <property type="evidence" value="ECO:0007669"/>
    <property type="project" value="UniProtKB-KW"/>
</dbReference>
<evidence type="ECO:0000256" key="1">
    <source>
        <dbReference type="ARBA" id="ARBA00022679"/>
    </source>
</evidence>
<dbReference type="Gene3D" id="3.30.200.20">
    <property type="entry name" value="Phosphorylase Kinase, domain 1"/>
    <property type="match status" value="1"/>
</dbReference>
<dbReference type="PANTHER" id="PTHR43289:SF34">
    <property type="entry name" value="SERINE_THREONINE-PROTEIN KINASE YBDM-RELATED"/>
    <property type="match status" value="1"/>
</dbReference>
<dbReference type="SUPFAM" id="SSF56112">
    <property type="entry name" value="Protein kinase-like (PK-like)"/>
    <property type="match status" value="1"/>
</dbReference>
<keyword evidence="1" id="KW-0808">Transferase</keyword>
<evidence type="ECO:0000256" key="3">
    <source>
        <dbReference type="ARBA" id="ARBA00022777"/>
    </source>
</evidence>
<organism evidence="8 9">
    <name type="scientific">Tahibacter harae</name>
    <dbReference type="NCBI Taxonomy" id="2963937"/>
    <lineage>
        <taxon>Bacteria</taxon>
        <taxon>Pseudomonadati</taxon>
        <taxon>Pseudomonadota</taxon>
        <taxon>Gammaproteobacteria</taxon>
        <taxon>Lysobacterales</taxon>
        <taxon>Rhodanobacteraceae</taxon>
        <taxon>Tahibacter</taxon>
    </lineage>
</organism>
<dbReference type="PROSITE" id="PS50011">
    <property type="entry name" value="PROTEIN_KINASE_DOM"/>
    <property type="match status" value="1"/>
</dbReference>
<evidence type="ECO:0000256" key="4">
    <source>
        <dbReference type="ARBA" id="ARBA00022840"/>
    </source>
</evidence>
<dbReference type="InterPro" id="IPR011990">
    <property type="entry name" value="TPR-like_helical_dom_sf"/>
</dbReference>
<dbReference type="RefSeq" id="WP_255916596.1">
    <property type="nucleotide sequence ID" value="NZ_JANFQO010000030.1"/>
</dbReference>